<sequence length="510" mass="56683">MQKAISLGSEHYASVRWFVRDLFKRAAVRSAEMLAQSVEEKRQAACEDIASIRASKKRIEEAERKAEQQLNASTIKLQACARGKMARQQRQQLEDSTRILQRGFRRLRQRWQLGRKMDFAAVVRAVNGQRKDWAMEYHLACGSRDALGCEEFVAALQRVDVKISKTKVEKLWRGFVQQSEDPAMRLPTFWAICEAVAQGDARAAEFADMSLEEYLDGEDDGQHYSEEEVQAAQRIQAAQRGCQARQVYATQARRASEKAAAEKIQAALHGRMVREQQAAAARIQACYQGRMVREAARMPCHNQLYEVTQVPPTAESDLASQEAAAEKIQAIYRGRMVREQQARPRAAQELSKSASSNSAADFIQEVTQVPTAESDLASQEAAAEKIQAIYRGRMVREQQARPRAAQELSKSASSNSAAEIFQEALVQQAQQGGQRQSLLLPAFSQAILKVAPATSMLQAKALFDGTCEGTGQDGISLKLFCDILQAVELGVDAASHFADLHVEDYEALAN</sequence>
<dbReference type="Pfam" id="PF00612">
    <property type="entry name" value="IQ"/>
    <property type="match status" value="1"/>
</dbReference>
<dbReference type="PROSITE" id="PS50096">
    <property type="entry name" value="IQ"/>
    <property type="match status" value="5"/>
</dbReference>
<dbReference type="Proteomes" id="UP001152797">
    <property type="component" value="Unassembled WGS sequence"/>
</dbReference>
<feature type="coiled-coil region" evidence="1">
    <location>
        <begin position="49"/>
        <end position="76"/>
    </location>
</feature>
<protein>
    <submittedName>
        <fullName evidence="4">CAP-Gly domain-containing linker protein 1</fullName>
    </submittedName>
</protein>
<proteinExistence type="predicted"/>
<dbReference type="InterPro" id="IPR000048">
    <property type="entry name" value="IQ_motif_EF-hand-BS"/>
</dbReference>
<keyword evidence="1" id="KW-0175">Coiled coil</keyword>
<evidence type="ECO:0000313" key="4">
    <source>
        <dbReference type="EMBL" id="CAL4772751.1"/>
    </source>
</evidence>
<dbReference type="AlphaFoldDB" id="A0A9P1C5H4"/>
<accession>A0A9P1C5H4</accession>
<organism evidence="2">
    <name type="scientific">Cladocopium goreaui</name>
    <dbReference type="NCBI Taxonomy" id="2562237"/>
    <lineage>
        <taxon>Eukaryota</taxon>
        <taxon>Sar</taxon>
        <taxon>Alveolata</taxon>
        <taxon>Dinophyceae</taxon>
        <taxon>Suessiales</taxon>
        <taxon>Symbiodiniaceae</taxon>
        <taxon>Cladocopium</taxon>
    </lineage>
</organism>
<keyword evidence="5" id="KW-1185">Reference proteome</keyword>
<dbReference type="EMBL" id="CAMXCT020000990">
    <property type="protein sequence ID" value="CAL1138814.1"/>
    <property type="molecule type" value="Genomic_DNA"/>
</dbReference>
<evidence type="ECO:0000256" key="1">
    <source>
        <dbReference type="SAM" id="Coils"/>
    </source>
</evidence>
<evidence type="ECO:0000313" key="2">
    <source>
        <dbReference type="EMBL" id="CAI3985439.1"/>
    </source>
</evidence>
<evidence type="ECO:0000313" key="3">
    <source>
        <dbReference type="EMBL" id="CAL1138814.1"/>
    </source>
</evidence>
<dbReference type="Gene3D" id="1.20.5.190">
    <property type="match status" value="1"/>
</dbReference>
<reference evidence="2" key="1">
    <citation type="submission" date="2022-10" db="EMBL/GenBank/DDBJ databases">
        <authorList>
            <person name="Chen Y."/>
            <person name="Dougan E. K."/>
            <person name="Chan C."/>
            <person name="Rhodes N."/>
            <person name="Thang M."/>
        </authorList>
    </citation>
    <scope>NUCLEOTIDE SEQUENCE</scope>
</reference>
<gene>
    <name evidence="2" type="ORF">C1SCF055_LOCUS12884</name>
</gene>
<dbReference type="EMBL" id="CAMXCT010000990">
    <property type="protein sequence ID" value="CAI3985439.1"/>
    <property type="molecule type" value="Genomic_DNA"/>
</dbReference>
<reference evidence="3" key="2">
    <citation type="submission" date="2024-04" db="EMBL/GenBank/DDBJ databases">
        <authorList>
            <person name="Chen Y."/>
            <person name="Shah S."/>
            <person name="Dougan E. K."/>
            <person name="Thang M."/>
            <person name="Chan C."/>
        </authorList>
    </citation>
    <scope>NUCLEOTIDE SEQUENCE [LARGE SCALE GENOMIC DNA]</scope>
</reference>
<dbReference type="SMART" id="SM00015">
    <property type="entry name" value="IQ"/>
    <property type="match status" value="6"/>
</dbReference>
<evidence type="ECO:0000313" key="5">
    <source>
        <dbReference type="Proteomes" id="UP001152797"/>
    </source>
</evidence>
<dbReference type="OrthoDB" id="431812at2759"/>
<dbReference type="EMBL" id="CAMXCT030000990">
    <property type="protein sequence ID" value="CAL4772751.1"/>
    <property type="molecule type" value="Genomic_DNA"/>
</dbReference>
<comment type="caution">
    <text evidence="2">The sequence shown here is derived from an EMBL/GenBank/DDBJ whole genome shotgun (WGS) entry which is preliminary data.</text>
</comment>
<name>A0A9P1C5H4_9DINO</name>